<keyword evidence="2" id="KW-0812">Transmembrane</keyword>
<dbReference type="Proteomes" id="UP000319804">
    <property type="component" value="Unassembled WGS sequence"/>
</dbReference>
<dbReference type="OrthoDB" id="3826692at2"/>
<dbReference type="RefSeq" id="WP_141379720.1">
    <property type="nucleotide sequence ID" value="NZ_BJNA01000009.1"/>
</dbReference>
<evidence type="ECO:0000313" key="5">
    <source>
        <dbReference type="Proteomes" id="UP000319804"/>
    </source>
</evidence>
<feature type="transmembrane region" description="Helical" evidence="2">
    <location>
        <begin position="6"/>
        <end position="25"/>
    </location>
</feature>
<accession>A0A4Y3UNF9</accession>
<evidence type="ECO:0000256" key="1">
    <source>
        <dbReference type="SAM" id="MobiDB-lite"/>
    </source>
</evidence>
<reference evidence="4 5" key="1">
    <citation type="submission" date="2019-06" db="EMBL/GenBank/DDBJ databases">
        <title>Sequencing the genomes of 1000 actinobacteria strains.</title>
        <authorList>
            <person name="Klenk H.-P."/>
        </authorList>
    </citation>
    <scope>NUCLEOTIDE SEQUENCE [LARGE SCALE GENOMIC DNA]</scope>
    <source>
        <strain evidence="4 5">DSM 20427</strain>
    </source>
</reference>
<dbReference type="InterPro" id="IPR057446">
    <property type="entry name" value="PH_bac"/>
</dbReference>
<evidence type="ECO:0000256" key="2">
    <source>
        <dbReference type="SAM" id="Phobius"/>
    </source>
</evidence>
<feature type="region of interest" description="Disordered" evidence="1">
    <location>
        <begin position="164"/>
        <end position="197"/>
    </location>
</feature>
<keyword evidence="5" id="KW-1185">Reference proteome</keyword>
<dbReference type="EMBL" id="VFPS01000001">
    <property type="protein sequence ID" value="TQN00570.1"/>
    <property type="molecule type" value="Genomic_DNA"/>
</dbReference>
<dbReference type="Pfam" id="PF25362">
    <property type="entry name" value="bPH_11"/>
    <property type="match status" value="1"/>
</dbReference>
<dbReference type="AlphaFoldDB" id="A0A4Y3UNF9"/>
<evidence type="ECO:0000259" key="3">
    <source>
        <dbReference type="Pfam" id="PF25362"/>
    </source>
</evidence>
<sequence length="197" mass="20460">MSREGALLVMIGVAVVLLALGVIAWRRRTRRDAGLAAPVGEIPPDAATVASASGLYVATTRHGEPLERLAIRGLGFRSRVDVTVTDRGVALDLTGQPRLFLPVGRIDSVDQAQVAIDRVVEPGGLVRLSWRTVDGSDAVAVDSYLRPQDGSARALADTIAATLRRREGAPDDAAPGAPATPSTPATSPTDTPTGPDA</sequence>
<proteinExistence type="predicted"/>
<name>A0A4Y3UNF9_9MICO</name>
<keyword evidence="2" id="KW-0472">Membrane</keyword>
<evidence type="ECO:0000313" key="4">
    <source>
        <dbReference type="EMBL" id="TQN00570.1"/>
    </source>
</evidence>
<keyword evidence="2" id="KW-1133">Transmembrane helix</keyword>
<feature type="compositionally biased region" description="Low complexity" evidence="1">
    <location>
        <begin position="171"/>
        <end position="197"/>
    </location>
</feature>
<comment type="caution">
    <text evidence="4">The sequence shown here is derived from an EMBL/GenBank/DDBJ whole genome shotgun (WGS) entry which is preliminary data.</text>
</comment>
<gene>
    <name evidence="4" type="ORF">FHX68_0674</name>
</gene>
<feature type="domain" description="PH" evidence="3">
    <location>
        <begin position="43"/>
        <end position="153"/>
    </location>
</feature>
<protein>
    <recommendedName>
        <fullName evidence="3">PH domain-containing protein</fullName>
    </recommendedName>
</protein>
<organism evidence="4 5">
    <name type="scientific">Microbacterium lacticum</name>
    <dbReference type="NCBI Taxonomy" id="33885"/>
    <lineage>
        <taxon>Bacteria</taxon>
        <taxon>Bacillati</taxon>
        <taxon>Actinomycetota</taxon>
        <taxon>Actinomycetes</taxon>
        <taxon>Micrococcales</taxon>
        <taxon>Microbacteriaceae</taxon>
        <taxon>Microbacterium</taxon>
    </lineage>
</organism>